<dbReference type="GeneID" id="71998308"/>
<proteinExistence type="predicted"/>
<organism evidence="1 2">
    <name type="scientific">Rhodofomes roseus</name>
    <dbReference type="NCBI Taxonomy" id="34475"/>
    <lineage>
        <taxon>Eukaryota</taxon>
        <taxon>Fungi</taxon>
        <taxon>Dikarya</taxon>
        <taxon>Basidiomycota</taxon>
        <taxon>Agaricomycotina</taxon>
        <taxon>Agaricomycetes</taxon>
        <taxon>Polyporales</taxon>
        <taxon>Rhodofomes</taxon>
    </lineage>
</organism>
<reference evidence="1 2" key="1">
    <citation type="journal article" date="2021" name="Environ. Microbiol.">
        <title>Gene family expansions and transcriptome signatures uncover fungal adaptations to wood decay.</title>
        <authorList>
            <person name="Hage H."/>
            <person name="Miyauchi S."/>
            <person name="Viragh M."/>
            <person name="Drula E."/>
            <person name="Min B."/>
            <person name="Chaduli D."/>
            <person name="Navarro D."/>
            <person name="Favel A."/>
            <person name="Norest M."/>
            <person name="Lesage-Meessen L."/>
            <person name="Balint B."/>
            <person name="Merenyi Z."/>
            <person name="de Eugenio L."/>
            <person name="Morin E."/>
            <person name="Martinez A.T."/>
            <person name="Baldrian P."/>
            <person name="Stursova M."/>
            <person name="Martinez M.J."/>
            <person name="Novotny C."/>
            <person name="Magnuson J.K."/>
            <person name="Spatafora J.W."/>
            <person name="Maurice S."/>
            <person name="Pangilinan J."/>
            <person name="Andreopoulos W."/>
            <person name="LaButti K."/>
            <person name="Hundley H."/>
            <person name="Na H."/>
            <person name="Kuo A."/>
            <person name="Barry K."/>
            <person name="Lipzen A."/>
            <person name="Henrissat B."/>
            <person name="Riley R."/>
            <person name="Ahrendt S."/>
            <person name="Nagy L.G."/>
            <person name="Grigoriev I.V."/>
            <person name="Martin F."/>
            <person name="Rosso M.N."/>
        </authorList>
    </citation>
    <scope>NUCLEOTIDE SEQUENCE [LARGE SCALE GENOMIC DNA]</scope>
    <source>
        <strain evidence="1 2">CIRM-BRFM 1785</strain>
    </source>
</reference>
<gene>
    <name evidence="1" type="ORF">C8Q71DRAFT_289349</name>
</gene>
<dbReference type="EMBL" id="JADCUA010000025">
    <property type="protein sequence ID" value="KAH9831529.1"/>
    <property type="molecule type" value="Genomic_DNA"/>
</dbReference>
<evidence type="ECO:0000313" key="2">
    <source>
        <dbReference type="Proteomes" id="UP000814176"/>
    </source>
</evidence>
<dbReference type="RefSeq" id="XP_047774643.1">
    <property type="nucleotide sequence ID" value="XM_047917576.1"/>
</dbReference>
<evidence type="ECO:0000313" key="1">
    <source>
        <dbReference type="EMBL" id="KAH9831529.1"/>
    </source>
</evidence>
<accession>A0ABQ8K4C3</accession>
<evidence type="ECO:0008006" key="3">
    <source>
        <dbReference type="Google" id="ProtNLM"/>
    </source>
</evidence>
<keyword evidence="2" id="KW-1185">Reference proteome</keyword>
<dbReference type="Proteomes" id="UP000814176">
    <property type="component" value="Unassembled WGS sequence"/>
</dbReference>
<sequence length="516" mass="59180">MTDSENIDTLCRLNPDVLLSVFEHSLPDGGLRSLSSSCRWIREETMPVLFRRCLVTVEEPICADRFLPQSLWPYVYHLSLLDECPDRAAARPHSWRKNQLHFTDDPLLCGTMDPEFLRTTLRAMPRLQSISLDFMCQESHGLGWDSLAAVLSTPQLRSFTLAQFMFSPRHSLTTDSVECLAPLTTFRHEQRVLRGELRRFLSQEAALGVVIGKLRHTLECLLLASEVAPFRTLMANQWPRLIELHLIGDYYPSPDSQIPFVTLFAEMPKLRVLKLELALHEYVGKQNLQLWPFDHEARFPWPDLIDLVVSFPSPEDRIYSHLPRSMRRLLLPCTPHHYFYSWKLHGLQHLHSPILYATEMLEILANVDAPHLDELRLEYRADAAEDELLACVAQRFPQLTSLEMHRFRSSAGSSVTATGIGLRLAKLENLLTLRLYDDATPHSSFATLQQNAAVIADKLACPDVRLWLLQVGNETLWYPFRLVAQQGIDEEPRVEVDPLGHSGVRVFPYDDTALYR</sequence>
<comment type="caution">
    <text evidence="1">The sequence shown here is derived from an EMBL/GenBank/DDBJ whole genome shotgun (WGS) entry which is preliminary data.</text>
</comment>
<name>A0ABQ8K4C3_9APHY</name>
<protein>
    <recommendedName>
        <fullName evidence="3">F-box domain-containing protein</fullName>
    </recommendedName>
</protein>